<reference evidence="4" key="1">
    <citation type="journal article" date="2019" name="Int. J. Syst. Evol. Microbiol.">
        <title>The Global Catalogue of Microorganisms (GCM) 10K type strain sequencing project: providing services to taxonomists for standard genome sequencing and annotation.</title>
        <authorList>
            <consortium name="The Broad Institute Genomics Platform"/>
            <consortium name="The Broad Institute Genome Sequencing Center for Infectious Disease"/>
            <person name="Wu L."/>
            <person name="Ma J."/>
        </authorList>
    </citation>
    <scope>NUCLEOTIDE SEQUENCE [LARGE SCALE GENOMIC DNA]</scope>
    <source>
        <strain evidence="4">CGMCC 4.7330</strain>
    </source>
</reference>
<evidence type="ECO:0008006" key="5">
    <source>
        <dbReference type="Google" id="ProtNLM"/>
    </source>
</evidence>
<keyword evidence="2" id="KW-1133">Transmembrane helix</keyword>
<feature type="compositionally biased region" description="Acidic residues" evidence="1">
    <location>
        <begin position="269"/>
        <end position="282"/>
    </location>
</feature>
<dbReference type="EMBL" id="JBHSAX010000019">
    <property type="protein sequence ID" value="MFC3965452.1"/>
    <property type="molecule type" value="Genomic_DNA"/>
</dbReference>
<feature type="compositionally biased region" description="Basic and acidic residues" evidence="1">
    <location>
        <begin position="362"/>
        <end position="376"/>
    </location>
</feature>
<feature type="compositionally biased region" description="Acidic residues" evidence="1">
    <location>
        <begin position="431"/>
        <end position="452"/>
    </location>
</feature>
<feature type="compositionally biased region" description="Basic and acidic residues" evidence="1">
    <location>
        <begin position="384"/>
        <end position="398"/>
    </location>
</feature>
<evidence type="ECO:0000256" key="2">
    <source>
        <dbReference type="SAM" id="Phobius"/>
    </source>
</evidence>
<evidence type="ECO:0000256" key="1">
    <source>
        <dbReference type="SAM" id="MobiDB-lite"/>
    </source>
</evidence>
<feature type="compositionally biased region" description="Low complexity" evidence="1">
    <location>
        <begin position="453"/>
        <end position="462"/>
    </location>
</feature>
<gene>
    <name evidence="3" type="ORF">ACFO0B_25970</name>
</gene>
<feature type="transmembrane region" description="Helical" evidence="2">
    <location>
        <begin position="607"/>
        <end position="626"/>
    </location>
</feature>
<feature type="compositionally biased region" description="Pro residues" evidence="1">
    <location>
        <begin position="305"/>
        <end position="317"/>
    </location>
</feature>
<feature type="compositionally biased region" description="Low complexity" evidence="1">
    <location>
        <begin position="521"/>
        <end position="534"/>
    </location>
</feature>
<feature type="compositionally biased region" description="Low complexity" evidence="1">
    <location>
        <begin position="469"/>
        <end position="487"/>
    </location>
</feature>
<dbReference type="Proteomes" id="UP001595696">
    <property type="component" value="Unassembled WGS sequence"/>
</dbReference>
<name>A0ABV8E1Q1_9NOCA</name>
<sequence>MIVIAQDSTFSGPEKLVRRWFESWHGPDRGLGGLAVFGCKLPGVAGGPGRRADVLVWTPGHCTVVEIAGLRRSQSGVLDTEQRWRIGSAPADLDLPVASLTPDVRAAQTATGLRARLKRAGLPELVGELAVLVTAPGSAVSHPEPLEPTAGGVVVAGSADPDAVERYFRRQTGGEVRWDIATLTAAFAELELAELLPSAEALAREGFAAAAEISAAEVAAQGAVTAAAEPPSGGDRVTSPGVGVGGSEAAADPSGRPGAAAPQPTLADDASDPAFTDDDLEPADPRRAESAAPERVPAMASAAPGRPPWLAPIPPLPERPRRRAGVRTAEPSAITEVDAPRRAAHPESPASGWAEDSDTGVADDRVRDDHAAEARVPDVPIADGRIDDGRIDDGRIDEPFEAGRTPAATAEPVRSAGGRAAPAQTWRPEPATDEPATDEPATDEPATDEPAADEPASSEAATPLPPRAPIAAPRPAATSTPPTDTGAGFRQPAAPWTPLPGRPRANSATPGQPPSRGVRLTRTPANAAPAFTAPSPYDTAPTNDMPHRPRPTPPPAEQRPPRRLEYSADPQPLRPRQHYSPPPSRGDRLRSAFDTESWPRLRVGGTALLLALATVVAVFFVGVHVARENRPALADYAAMCDEPNGFAGAAAPKPGPVGLYAAGDLGAVTPPGDPGLPRATRPEDVQWVACATRTGVGEPVANCRYQDGSELALIAGRYRLTVYEAATGRTVHSADVPGDWFAPGTIPIGDPCAAAAGAAPDQPGQRFGRPAPDRLRQFLTDAARLRNLPS</sequence>
<dbReference type="RefSeq" id="WP_378615235.1">
    <property type="nucleotide sequence ID" value="NZ_JBHSAX010000019.1"/>
</dbReference>
<proteinExistence type="predicted"/>
<accession>A0ABV8E1Q1</accession>
<protein>
    <recommendedName>
        <fullName evidence="5">NERD domain-containing protein</fullName>
    </recommendedName>
</protein>
<organism evidence="3 4">
    <name type="scientific">Nocardia jiangsuensis</name>
    <dbReference type="NCBI Taxonomy" id="1691563"/>
    <lineage>
        <taxon>Bacteria</taxon>
        <taxon>Bacillati</taxon>
        <taxon>Actinomycetota</taxon>
        <taxon>Actinomycetes</taxon>
        <taxon>Mycobacteriales</taxon>
        <taxon>Nocardiaceae</taxon>
        <taxon>Nocardia</taxon>
    </lineage>
</organism>
<evidence type="ECO:0000313" key="4">
    <source>
        <dbReference type="Proteomes" id="UP001595696"/>
    </source>
</evidence>
<evidence type="ECO:0000313" key="3">
    <source>
        <dbReference type="EMBL" id="MFC3965452.1"/>
    </source>
</evidence>
<keyword evidence="2" id="KW-0812">Transmembrane</keyword>
<feature type="region of interest" description="Disordered" evidence="1">
    <location>
        <begin position="226"/>
        <end position="590"/>
    </location>
</feature>
<comment type="caution">
    <text evidence="3">The sequence shown here is derived from an EMBL/GenBank/DDBJ whole genome shotgun (WGS) entry which is preliminary data.</text>
</comment>
<keyword evidence="2" id="KW-0472">Membrane</keyword>
<keyword evidence="4" id="KW-1185">Reference proteome</keyword>